<evidence type="ECO:0000256" key="1">
    <source>
        <dbReference type="ARBA" id="ARBA00004370"/>
    </source>
</evidence>
<evidence type="ECO:0000313" key="9">
    <source>
        <dbReference type="EMBL" id="RKD72816.1"/>
    </source>
</evidence>
<dbReference type="AlphaFoldDB" id="A0A419V332"/>
<proteinExistence type="predicted"/>
<evidence type="ECO:0000256" key="4">
    <source>
        <dbReference type="ARBA" id="ARBA00023134"/>
    </source>
</evidence>
<dbReference type="Pfam" id="PF00350">
    <property type="entry name" value="Dynamin_N"/>
    <property type="match status" value="2"/>
</dbReference>
<evidence type="ECO:0000313" key="10">
    <source>
        <dbReference type="Proteomes" id="UP000285120"/>
    </source>
</evidence>
<dbReference type="Proteomes" id="UP000285120">
    <property type="component" value="Unassembled WGS sequence"/>
</dbReference>
<feature type="domain" description="Dynamin N-terminal" evidence="8">
    <location>
        <begin position="43"/>
        <end position="198"/>
    </location>
</feature>
<keyword evidence="10" id="KW-1185">Reference proteome</keyword>
<feature type="compositionally biased region" description="Basic and acidic residues" evidence="7">
    <location>
        <begin position="310"/>
        <end position="330"/>
    </location>
</feature>
<keyword evidence="6" id="KW-0175">Coiled coil</keyword>
<organism evidence="9 10">
    <name type="scientific">Sinobaca qinghaiensis</name>
    <dbReference type="NCBI Taxonomy" id="342944"/>
    <lineage>
        <taxon>Bacteria</taxon>
        <taxon>Bacillati</taxon>
        <taxon>Bacillota</taxon>
        <taxon>Bacilli</taxon>
        <taxon>Bacillales</taxon>
        <taxon>Sporolactobacillaceae</taxon>
        <taxon>Sinobaca</taxon>
    </lineage>
</organism>
<name>A0A419V332_9BACL</name>
<dbReference type="Gene3D" id="3.40.50.300">
    <property type="entry name" value="P-loop containing nucleotide triphosphate hydrolases"/>
    <property type="match status" value="2"/>
</dbReference>
<dbReference type="EMBL" id="RAPK01000009">
    <property type="protein sequence ID" value="RKD72816.1"/>
    <property type="molecule type" value="Genomic_DNA"/>
</dbReference>
<dbReference type="InterPro" id="IPR045063">
    <property type="entry name" value="Dynamin_N"/>
</dbReference>
<evidence type="ECO:0000256" key="7">
    <source>
        <dbReference type="SAM" id="MobiDB-lite"/>
    </source>
</evidence>
<dbReference type="SUPFAM" id="SSF52540">
    <property type="entry name" value="P-loop containing nucleoside triphosphate hydrolases"/>
    <property type="match status" value="2"/>
</dbReference>
<evidence type="ECO:0000256" key="5">
    <source>
        <dbReference type="ARBA" id="ARBA00023136"/>
    </source>
</evidence>
<evidence type="ECO:0000259" key="8">
    <source>
        <dbReference type="Pfam" id="PF00350"/>
    </source>
</evidence>
<feature type="region of interest" description="Disordered" evidence="7">
    <location>
        <begin position="303"/>
        <end position="330"/>
    </location>
</feature>
<dbReference type="CDD" id="cd09912">
    <property type="entry name" value="DLP_2"/>
    <property type="match status" value="1"/>
</dbReference>
<feature type="coiled-coil region" evidence="6">
    <location>
        <begin position="928"/>
        <end position="969"/>
    </location>
</feature>
<dbReference type="GO" id="GO:0003924">
    <property type="term" value="F:GTPase activity"/>
    <property type="evidence" value="ECO:0007669"/>
    <property type="project" value="InterPro"/>
</dbReference>
<dbReference type="PANTHER" id="PTHR10465">
    <property type="entry name" value="TRANSMEMBRANE GTPASE FZO1"/>
    <property type="match status" value="1"/>
</dbReference>
<feature type="coiled-coil region" evidence="6">
    <location>
        <begin position="1123"/>
        <end position="1150"/>
    </location>
</feature>
<feature type="domain" description="Dynamin N-terminal" evidence="8">
    <location>
        <begin position="620"/>
        <end position="832"/>
    </location>
</feature>
<evidence type="ECO:0000256" key="6">
    <source>
        <dbReference type="SAM" id="Coils"/>
    </source>
</evidence>
<reference evidence="9 10" key="1">
    <citation type="submission" date="2018-09" db="EMBL/GenBank/DDBJ databases">
        <title>Genomic Encyclopedia of Archaeal and Bacterial Type Strains, Phase II (KMG-II): from individual species to whole genera.</title>
        <authorList>
            <person name="Goeker M."/>
        </authorList>
    </citation>
    <scope>NUCLEOTIDE SEQUENCE [LARGE SCALE GENOMIC DNA]</scope>
    <source>
        <strain evidence="9 10">DSM 17008</strain>
    </source>
</reference>
<dbReference type="InterPro" id="IPR027417">
    <property type="entry name" value="P-loop_NTPase"/>
</dbReference>
<comment type="caution">
    <text evidence="9">The sequence shown here is derived from an EMBL/GenBank/DDBJ whole genome shotgun (WGS) entry which is preliminary data.</text>
</comment>
<sequence>MKKAGSCKVENTAVSKWEELFEQRSRRRREALQAKSEKNSFELAFCGHFSAGKSSVINDLLGHDILPTSPIPTSANIISIKKGDVALELVDQDGGRQKWEQEIPWDKARKWGMDGNAIKEMTIFGPFPFLHEHAAIIDTPGVDSTDPDHQKITASQLFTTDMIVYVTDYNHVQSETNIEFLQQLSREKKPIVLVINQIDKHNNNELSIQSFENAVRNMLAKSNIRILSLFFTSMKEENHPLNQKQDFTRFVKSVLYYSESLIAPSVKALETAAVYDLLEQLEDEEEEAWEKWEEEIRAEGIDPAALQKIDSAEDDRSKEEAEKKEKLSHTAKERKQILENAILFPHTTTEKAKAWLESMDPGFKTGGLIKSKKKIEAEREKREAELCADLNEKIKKQMVFHLRDLLNQMETYDEKRFDENKEAIQQLSFEADSAFLRSFISSQTTDRRFLYTFMEQVSQSTARHLKTQSSDLFDMLQDAVKDYYETCADRQKQEAEQSASYEQRWGQWKETKQQFENKKQAAKNWLHQNESKELQEQIEQVSVQEAPRDIPEMQIVQETESLISTEEYTEETAAVKQMDESIIPAVESYLEKFMEKPLFQNEKQALSREVHQFKNHHIKISLFGAFSAGKSSFINAMLGSNVLPVSPHPTTAAINRVLQSDDTHDHGTVDLHLKEESFLDKEIQAVSKEIGENWTFHTLKNWKRPSGQQANARLRTYYQHLYTLQQSINRYKQDLGTKKTILLDELQEWVAQEEKASMIKEVIVYYDCEWTRKGLELIDTPGVNSIHGRHTNVAFEQIRQSDAIFYVTYYNHAFSKADQIFLQQLNRANESFSQDKLFFLINASDLADSPAELNGVKSHVRDQLKRNGFQSPRLSAVSSKQALADKEGGRTAVSSGFQEFETQFTNSVWHDLRSSHLASIQDRMRSIADELQRTLKTMNTNQAGLEEKKRKQEAVVREKKDELTELSLRPHLPAFLQEIDEQCAYLIDRVTFGMNDYFTMAVNPAVISASSKKQQKEQLRNGIREIDGFVRQFVMQEKETLHIRIESFVKQKTLQVMKQKVDKWREDLPLLDLPEIEWKEWTSSIAFPSLEEETYAAMFRSSRDFFENKVNMEMKQQASDDIRSQMNAIVKKYQQELEKETTEMTDDLDKRTSEGFEQQLNDELERLEWLYDINKKPYIEEETKWLEAEFEKQ</sequence>
<keyword evidence="2" id="KW-0547">Nucleotide-binding</keyword>
<gene>
    <name evidence="9" type="ORF">ATL39_2012</name>
</gene>
<keyword evidence="3" id="KW-0378">Hydrolase</keyword>
<keyword evidence="4" id="KW-0342">GTP-binding</keyword>
<evidence type="ECO:0000256" key="2">
    <source>
        <dbReference type="ARBA" id="ARBA00022741"/>
    </source>
</evidence>
<dbReference type="GO" id="GO:0016020">
    <property type="term" value="C:membrane"/>
    <property type="evidence" value="ECO:0007669"/>
    <property type="project" value="UniProtKB-SubCell"/>
</dbReference>
<comment type="subcellular location">
    <subcellularLocation>
        <location evidence="1">Membrane</location>
    </subcellularLocation>
</comment>
<evidence type="ECO:0000256" key="3">
    <source>
        <dbReference type="ARBA" id="ARBA00022801"/>
    </source>
</evidence>
<dbReference type="PANTHER" id="PTHR10465:SF0">
    <property type="entry name" value="SARCALUMENIN"/>
    <property type="match status" value="1"/>
</dbReference>
<keyword evidence="5" id="KW-0472">Membrane</keyword>
<protein>
    <submittedName>
        <fullName evidence="9">Small GTP-binding protein</fullName>
    </submittedName>
</protein>
<dbReference type="OrthoDB" id="5477114at2"/>
<accession>A0A419V332</accession>
<dbReference type="InterPro" id="IPR027094">
    <property type="entry name" value="Mitofusin_fam"/>
</dbReference>
<dbReference type="GO" id="GO:0005525">
    <property type="term" value="F:GTP binding"/>
    <property type="evidence" value="ECO:0007669"/>
    <property type="project" value="UniProtKB-KW"/>
</dbReference>